<proteinExistence type="predicted"/>
<keyword evidence="1" id="KW-1133">Transmembrane helix</keyword>
<feature type="transmembrane region" description="Helical" evidence="1">
    <location>
        <begin position="196"/>
        <end position="216"/>
    </location>
</feature>
<feature type="transmembrane region" description="Helical" evidence="1">
    <location>
        <begin position="6"/>
        <end position="27"/>
    </location>
</feature>
<accession>A0A0E3ZBQ9</accession>
<dbReference type="HOGENOM" id="CLU_1244644_0_0_0"/>
<reference evidence="2 3" key="1">
    <citation type="journal article" date="2012" name="BMC Genomics">
        <title>Genomic sequence analysis and characterization of Sneathia amnii sp. nov.</title>
        <authorList>
            <consortium name="Vaginal Microbiome Consortium (additional members)"/>
            <person name="Harwich M.D.Jr."/>
            <person name="Serrano M.G."/>
            <person name="Fettweis J.M."/>
            <person name="Alves J.M."/>
            <person name="Reimers M.A."/>
            <person name="Buck G.A."/>
            <person name="Jefferson K.K."/>
        </authorList>
    </citation>
    <scope>NUCLEOTIDE SEQUENCE [LARGE SCALE GENOMIC DNA]</scope>
    <source>
        <strain evidence="2 3">SN35</strain>
    </source>
</reference>
<dbReference type="AlphaFoldDB" id="A0A0E3ZBQ9"/>
<dbReference type="Proteomes" id="UP000033103">
    <property type="component" value="Chromosome"/>
</dbReference>
<evidence type="ECO:0000313" key="3">
    <source>
        <dbReference type="Proteomes" id="UP000033103"/>
    </source>
</evidence>
<evidence type="ECO:0000313" key="2">
    <source>
        <dbReference type="EMBL" id="AKC95665.1"/>
    </source>
</evidence>
<protein>
    <submittedName>
        <fullName evidence="2">Uncharacterized protein</fullName>
    </submittedName>
</protein>
<keyword evidence="1" id="KW-0472">Membrane</keyword>
<gene>
    <name evidence="2" type="ORF">VC03_03995</name>
</gene>
<evidence type="ECO:0000256" key="1">
    <source>
        <dbReference type="SAM" id="Phobius"/>
    </source>
</evidence>
<dbReference type="EMBL" id="CP011280">
    <property type="protein sequence ID" value="AKC95665.1"/>
    <property type="molecule type" value="Genomic_DNA"/>
</dbReference>
<sequence length="222" mass="25988">MELNKIFKSFILGLILAIISYVALSFVGGYKVETTMYVNDKYLKEMNEDAKYILSSLNYLDYLRDNSKLVKNIFKQTDEYTLSKGLLVEKPGEDSTVKLTFQTKSKDDAILFSKEYANLANKYILSWKTQYFTTMVDNLNRQYNELNTKTDIEKYRDALADSTISKLVTYKQIKEDQSDIIRITNYRIKGRFNKKIIVVLCFLIGAFIPVVYEMYFNKKQNN</sequence>
<keyword evidence="1" id="KW-0812">Transmembrane</keyword>
<name>A0A0E3ZBQ9_9FUSO</name>
<dbReference type="OrthoDB" id="95238at2"/>
<dbReference type="KEGG" id="sns:VC03_03995"/>
<organism evidence="2 3">
    <name type="scientific">Sneathia vaginalis</name>
    <dbReference type="NCBI Taxonomy" id="187101"/>
    <lineage>
        <taxon>Bacteria</taxon>
        <taxon>Fusobacteriati</taxon>
        <taxon>Fusobacteriota</taxon>
        <taxon>Fusobacteriia</taxon>
        <taxon>Fusobacteriales</taxon>
        <taxon>Leptotrichiaceae</taxon>
        <taxon>Sneathia</taxon>
    </lineage>
</organism>
<dbReference type="PATRIC" id="fig|1069640.6.peg.790"/>
<dbReference type="STRING" id="187101.VC03_03995"/>
<keyword evidence="3" id="KW-1185">Reference proteome</keyword>
<dbReference type="RefSeq" id="WP_046328771.1">
    <property type="nucleotide sequence ID" value="NZ_CP011280.1"/>
</dbReference>